<dbReference type="Proteomes" id="UP000002624">
    <property type="component" value="Unassembled WGS sequence"/>
</dbReference>
<sequence length="157" mass="17472">MASDRLLAQKRPSIYLPECNEAFESRFFGGKLYAYYMGRESNAGPQDLEYFLDYAAVFMDSLGNYRVRRTPKDVTPIASRTRAIQKFPESGAKLPDGRCLAVDVYLGWVLDAGIQGMVLGMVRATVHQPWVGSVGSPKVSAIMRGVGNGRLDIIIFW</sequence>
<dbReference type="EMBL" id="GG692424">
    <property type="protein sequence ID" value="EER41259.1"/>
    <property type="molecule type" value="Genomic_DNA"/>
</dbReference>
<gene>
    <name evidence="1" type="ORF">HCDG_04905</name>
</gene>
<dbReference type="VEuPathDB" id="FungiDB:HCDG_04905"/>
<evidence type="ECO:0000313" key="2">
    <source>
        <dbReference type="Proteomes" id="UP000002624"/>
    </source>
</evidence>
<dbReference type="AlphaFoldDB" id="C6HEN8"/>
<name>C6HEN8_AJECH</name>
<organism evidence="1 2">
    <name type="scientific">Ajellomyces capsulatus (strain H143)</name>
    <name type="common">Darling's disease fungus</name>
    <name type="synonym">Histoplasma capsulatum</name>
    <dbReference type="NCBI Taxonomy" id="544712"/>
    <lineage>
        <taxon>Eukaryota</taxon>
        <taxon>Fungi</taxon>
        <taxon>Dikarya</taxon>
        <taxon>Ascomycota</taxon>
        <taxon>Pezizomycotina</taxon>
        <taxon>Eurotiomycetes</taxon>
        <taxon>Eurotiomycetidae</taxon>
        <taxon>Onygenales</taxon>
        <taxon>Ajellomycetaceae</taxon>
        <taxon>Histoplasma</taxon>
    </lineage>
</organism>
<reference evidence="2" key="1">
    <citation type="submission" date="2009-05" db="EMBL/GenBank/DDBJ databases">
        <title>The genome sequence of Ajellomyces capsulatus strain H143.</title>
        <authorList>
            <person name="Champion M."/>
            <person name="Cuomo C.A."/>
            <person name="Ma L.-J."/>
            <person name="Henn M.R."/>
            <person name="Sil A."/>
            <person name="Goldman B."/>
            <person name="Young S.K."/>
            <person name="Kodira C.D."/>
            <person name="Zeng Q."/>
            <person name="Koehrsen M."/>
            <person name="Alvarado L."/>
            <person name="Berlin A.M."/>
            <person name="Borenstein D."/>
            <person name="Chen Z."/>
            <person name="Engels R."/>
            <person name="Freedman E."/>
            <person name="Gellesch M."/>
            <person name="Goldberg J."/>
            <person name="Griggs A."/>
            <person name="Gujja S."/>
            <person name="Heiman D.I."/>
            <person name="Hepburn T.A."/>
            <person name="Howarth C."/>
            <person name="Jen D."/>
            <person name="Larson L."/>
            <person name="Lewis B."/>
            <person name="Mehta T."/>
            <person name="Park D."/>
            <person name="Pearson M."/>
            <person name="Roberts A."/>
            <person name="Saif S."/>
            <person name="Shea T.D."/>
            <person name="Shenoy N."/>
            <person name="Sisk P."/>
            <person name="Stolte C."/>
            <person name="Sykes S."/>
            <person name="Walk T."/>
            <person name="White J."/>
            <person name="Yandava C."/>
            <person name="Klein B."/>
            <person name="McEwen J.G."/>
            <person name="Puccia R."/>
            <person name="Goldman G.H."/>
            <person name="Felipe M.S."/>
            <person name="Nino-Vega G."/>
            <person name="San-Blas G."/>
            <person name="Taylor J.W."/>
            <person name="Mendoza L."/>
            <person name="Galagan J.E."/>
            <person name="Nusbaum C."/>
            <person name="Birren B.W."/>
        </authorList>
    </citation>
    <scope>NUCLEOTIDE SEQUENCE [LARGE SCALE GENOMIC DNA]</scope>
    <source>
        <strain evidence="2">H143</strain>
    </source>
</reference>
<evidence type="ECO:0000313" key="1">
    <source>
        <dbReference type="EMBL" id="EER41259.1"/>
    </source>
</evidence>
<protein>
    <submittedName>
        <fullName evidence="1">Uncharacterized protein</fullName>
    </submittedName>
</protein>
<proteinExistence type="predicted"/>
<accession>C6HEN8</accession>
<dbReference type="HOGENOM" id="CLU_1677335_0_0_1"/>